<proteinExistence type="predicted"/>
<gene>
    <name evidence="1" type="ORF">PHYEVI_LOCUS3352</name>
</gene>
<dbReference type="AlphaFoldDB" id="A0A9N9TKF2"/>
<dbReference type="EMBL" id="OU900105">
    <property type="protein sequence ID" value="CAG9856941.1"/>
    <property type="molecule type" value="Genomic_DNA"/>
</dbReference>
<evidence type="ECO:0000313" key="1">
    <source>
        <dbReference type="EMBL" id="CAG9856941.1"/>
    </source>
</evidence>
<accession>A0A9N9TKF2</accession>
<sequence length="76" mass="9048">MLNYDGICHSIGYGSDRPLRHVRINNDREYRTRKYVVCCFDNTVSFQNKLYSSSFQTLQNSWIKEPSDISLIRRQL</sequence>
<organism evidence="1 2">
    <name type="scientific">Phyllotreta striolata</name>
    <name type="common">Striped flea beetle</name>
    <name type="synonym">Crioceris striolata</name>
    <dbReference type="NCBI Taxonomy" id="444603"/>
    <lineage>
        <taxon>Eukaryota</taxon>
        <taxon>Metazoa</taxon>
        <taxon>Ecdysozoa</taxon>
        <taxon>Arthropoda</taxon>
        <taxon>Hexapoda</taxon>
        <taxon>Insecta</taxon>
        <taxon>Pterygota</taxon>
        <taxon>Neoptera</taxon>
        <taxon>Endopterygota</taxon>
        <taxon>Coleoptera</taxon>
        <taxon>Polyphaga</taxon>
        <taxon>Cucujiformia</taxon>
        <taxon>Chrysomeloidea</taxon>
        <taxon>Chrysomelidae</taxon>
        <taxon>Galerucinae</taxon>
        <taxon>Alticini</taxon>
        <taxon>Phyllotreta</taxon>
    </lineage>
</organism>
<protein>
    <submittedName>
        <fullName evidence="1">Uncharacterized protein</fullName>
    </submittedName>
</protein>
<name>A0A9N9TKF2_PHYSR</name>
<reference evidence="1" key="1">
    <citation type="submission" date="2022-01" db="EMBL/GenBank/DDBJ databases">
        <authorList>
            <person name="King R."/>
        </authorList>
    </citation>
    <scope>NUCLEOTIDE SEQUENCE</scope>
</reference>
<keyword evidence="2" id="KW-1185">Reference proteome</keyword>
<evidence type="ECO:0000313" key="2">
    <source>
        <dbReference type="Proteomes" id="UP001153712"/>
    </source>
</evidence>
<dbReference type="Proteomes" id="UP001153712">
    <property type="component" value="Chromosome 12"/>
</dbReference>